<evidence type="ECO:0000256" key="5">
    <source>
        <dbReference type="ARBA" id="ARBA00022857"/>
    </source>
</evidence>
<evidence type="ECO:0000256" key="3">
    <source>
        <dbReference type="ARBA" id="ARBA00022630"/>
    </source>
</evidence>
<evidence type="ECO:0000256" key="1">
    <source>
        <dbReference type="ARBA" id="ARBA00001974"/>
    </source>
</evidence>
<evidence type="ECO:0000256" key="2">
    <source>
        <dbReference type="ARBA" id="ARBA00009183"/>
    </source>
</evidence>
<dbReference type="PANTHER" id="PTHR23023">
    <property type="entry name" value="DIMETHYLANILINE MONOOXYGENASE"/>
    <property type="match status" value="1"/>
</dbReference>
<dbReference type="EC" id="1.-.-.-" evidence="8"/>
<dbReference type="Pfam" id="PF00743">
    <property type="entry name" value="FMO-like"/>
    <property type="match status" value="2"/>
</dbReference>
<dbReference type="InterPro" id="IPR036188">
    <property type="entry name" value="FAD/NAD-bd_sf"/>
</dbReference>
<dbReference type="Gene3D" id="3.50.50.60">
    <property type="entry name" value="FAD/NAD(P)-binding domain"/>
    <property type="match status" value="2"/>
</dbReference>
<keyword evidence="6 8" id="KW-0560">Oxidoreductase</keyword>
<keyword evidence="3 8" id="KW-0285">Flavoprotein</keyword>
<reference evidence="10" key="1">
    <citation type="submission" date="2023-01" db="EMBL/GenBank/DDBJ databases">
        <title>Key to firefly adult light organ development and bioluminescence: homeobox transcription factors regulate luciferase expression and transportation to peroxisome.</title>
        <authorList>
            <person name="Fu X."/>
        </authorList>
    </citation>
    <scope>NUCLEOTIDE SEQUENCE [LARGE SCALE GENOMIC DNA]</scope>
</reference>
<proteinExistence type="inferred from homology"/>
<organism evidence="9 10">
    <name type="scientific">Aquatica leii</name>
    <dbReference type="NCBI Taxonomy" id="1421715"/>
    <lineage>
        <taxon>Eukaryota</taxon>
        <taxon>Metazoa</taxon>
        <taxon>Ecdysozoa</taxon>
        <taxon>Arthropoda</taxon>
        <taxon>Hexapoda</taxon>
        <taxon>Insecta</taxon>
        <taxon>Pterygota</taxon>
        <taxon>Neoptera</taxon>
        <taxon>Endopterygota</taxon>
        <taxon>Coleoptera</taxon>
        <taxon>Polyphaga</taxon>
        <taxon>Elateriformia</taxon>
        <taxon>Elateroidea</taxon>
        <taxon>Lampyridae</taxon>
        <taxon>Luciolinae</taxon>
        <taxon>Aquatica</taxon>
    </lineage>
</organism>
<evidence type="ECO:0000313" key="9">
    <source>
        <dbReference type="EMBL" id="KAK4884287.1"/>
    </source>
</evidence>
<dbReference type="AlphaFoldDB" id="A0AAN7Q774"/>
<comment type="cofactor">
    <cofactor evidence="1 8">
        <name>FAD</name>
        <dbReference type="ChEBI" id="CHEBI:57692"/>
    </cofactor>
</comment>
<keyword evidence="5" id="KW-0521">NADP</keyword>
<dbReference type="PRINTS" id="PR00370">
    <property type="entry name" value="FMOXYGENASE"/>
</dbReference>
<gene>
    <name evidence="9" type="ORF">RN001_000558</name>
</gene>
<name>A0AAN7Q774_9COLE</name>
<keyword evidence="7 8" id="KW-0503">Monooxygenase</keyword>
<dbReference type="GO" id="GO:0050661">
    <property type="term" value="F:NADP binding"/>
    <property type="evidence" value="ECO:0007669"/>
    <property type="project" value="InterPro"/>
</dbReference>
<accession>A0AAN7Q774</accession>
<dbReference type="InterPro" id="IPR020946">
    <property type="entry name" value="Flavin_mOase-like"/>
</dbReference>
<evidence type="ECO:0000256" key="4">
    <source>
        <dbReference type="ARBA" id="ARBA00022827"/>
    </source>
</evidence>
<protein>
    <recommendedName>
        <fullName evidence="8">Flavin-containing monooxygenase</fullName>
        <ecNumber evidence="8">1.-.-.-</ecNumber>
    </recommendedName>
</protein>
<keyword evidence="4 8" id="KW-0274">FAD</keyword>
<evidence type="ECO:0000256" key="8">
    <source>
        <dbReference type="RuleBase" id="RU361177"/>
    </source>
</evidence>
<dbReference type="PIRSF" id="PIRSF000332">
    <property type="entry name" value="FMO"/>
    <property type="match status" value="1"/>
</dbReference>
<dbReference type="FunFam" id="3.50.50.60:FF:000138">
    <property type="entry name" value="Flavin-containing monooxygenase"/>
    <property type="match status" value="1"/>
</dbReference>
<evidence type="ECO:0000256" key="7">
    <source>
        <dbReference type="ARBA" id="ARBA00023033"/>
    </source>
</evidence>
<comment type="similarity">
    <text evidence="2 8">Belongs to the FMO family.</text>
</comment>
<dbReference type="GO" id="GO:0004499">
    <property type="term" value="F:N,N-dimethylaniline monooxygenase activity"/>
    <property type="evidence" value="ECO:0007669"/>
    <property type="project" value="InterPro"/>
</dbReference>
<comment type="caution">
    <text evidence="9">The sequence shown here is derived from an EMBL/GenBank/DDBJ whole genome shotgun (WGS) entry which is preliminary data.</text>
</comment>
<evidence type="ECO:0000256" key="6">
    <source>
        <dbReference type="ARBA" id="ARBA00023002"/>
    </source>
</evidence>
<dbReference type="GO" id="GO:0050660">
    <property type="term" value="F:flavin adenine dinucleotide binding"/>
    <property type="evidence" value="ECO:0007669"/>
    <property type="project" value="InterPro"/>
</dbReference>
<dbReference type="Proteomes" id="UP001353858">
    <property type="component" value="Unassembled WGS sequence"/>
</dbReference>
<dbReference type="SUPFAM" id="SSF51905">
    <property type="entry name" value="FAD/NAD(P)-binding domain"/>
    <property type="match status" value="2"/>
</dbReference>
<sequence length="413" mass="47368">MKVAIIGAGVAGIASLKYVLEAGHECDCYEETESYGGTWVYTDKAVIDDDGLPVYRNMYKDLITNLPRQLMTLSDVPYDNSKKDIYLKQPEVLEYLTNFVNMFKLESSIKYRHQVIKIEPQDCHKWLLMAKHLKSNITTSKVYDFVFVCNGHCRYPRVPKIIGKNLFEGLQMHSRDFRNPVIFKSKRVLIIGAAYSGMDISQKIQKVAKTIFISHWKPISAEVHNSISKKPTVTKFTKNTAIFSDGTVEEIDAVVYCTGYEYKFPFLPASTGITVSNNWVKPLYKHIVNIEYPTMFFIGIPFFSAAFLISDIQARFAVSVIEKKTILPSKSEMLHELNNYITKLRMEKIPQRHVHKLGYKQKEYFDDLAKTASLVPFPPVYTNLYEYLIVNINNILGGKKSYVFVGSETFIEN</sequence>
<keyword evidence="10" id="KW-1185">Reference proteome</keyword>
<dbReference type="InterPro" id="IPR050346">
    <property type="entry name" value="FMO-like"/>
</dbReference>
<dbReference type="EMBL" id="JARPUR010000001">
    <property type="protein sequence ID" value="KAK4884287.1"/>
    <property type="molecule type" value="Genomic_DNA"/>
</dbReference>
<evidence type="ECO:0000313" key="10">
    <source>
        <dbReference type="Proteomes" id="UP001353858"/>
    </source>
</evidence>
<dbReference type="InterPro" id="IPR000960">
    <property type="entry name" value="Flavin_mOase"/>
</dbReference>